<feature type="transmembrane region" description="Helical" evidence="1">
    <location>
        <begin position="267"/>
        <end position="294"/>
    </location>
</feature>
<dbReference type="SUPFAM" id="SSF55073">
    <property type="entry name" value="Nucleotide cyclase"/>
    <property type="match status" value="1"/>
</dbReference>
<feature type="transmembrane region" description="Helical" evidence="1">
    <location>
        <begin position="163"/>
        <end position="185"/>
    </location>
</feature>
<feature type="transmembrane region" description="Helical" evidence="1">
    <location>
        <begin position="89"/>
        <end position="112"/>
    </location>
</feature>
<accession>A0ABN3VE31</accession>
<evidence type="ECO:0000313" key="4">
    <source>
        <dbReference type="Proteomes" id="UP001500979"/>
    </source>
</evidence>
<dbReference type="PANTHER" id="PTHR46663:SF2">
    <property type="entry name" value="GGDEF DOMAIN-CONTAINING PROTEIN"/>
    <property type="match status" value="1"/>
</dbReference>
<feature type="transmembrane region" description="Helical" evidence="1">
    <location>
        <begin position="132"/>
        <end position="151"/>
    </location>
</feature>
<keyword evidence="4" id="KW-1185">Reference proteome</keyword>
<dbReference type="Pfam" id="PF00990">
    <property type="entry name" value="GGDEF"/>
    <property type="match status" value="1"/>
</dbReference>
<name>A0ABN3VE31_9PSEU</name>
<feature type="transmembrane region" description="Helical" evidence="1">
    <location>
        <begin position="224"/>
        <end position="246"/>
    </location>
</feature>
<dbReference type="PANTHER" id="PTHR46663">
    <property type="entry name" value="DIGUANYLATE CYCLASE DGCT-RELATED"/>
    <property type="match status" value="1"/>
</dbReference>
<proteinExistence type="predicted"/>
<feature type="domain" description="GGDEF" evidence="2">
    <location>
        <begin position="358"/>
        <end position="491"/>
    </location>
</feature>
<feature type="transmembrane region" description="Helical" evidence="1">
    <location>
        <begin position="300"/>
        <end position="318"/>
    </location>
</feature>
<evidence type="ECO:0000259" key="2">
    <source>
        <dbReference type="PROSITE" id="PS50887"/>
    </source>
</evidence>
<dbReference type="InterPro" id="IPR052163">
    <property type="entry name" value="DGC-Regulatory_Protein"/>
</dbReference>
<dbReference type="EMBL" id="BAAAUX010000014">
    <property type="protein sequence ID" value="GAA2796055.1"/>
    <property type="molecule type" value="Genomic_DNA"/>
</dbReference>
<protein>
    <recommendedName>
        <fullName evidence="2">GGDEF domain-containing protein</fullName>
    </recommendedName>
</protein>
<reference evidence="3 4" key="1">
    <citation type="journal article" date="2019" name="Int. J. Syst. Evol. Microbiol.">
        <title>The Global Catalogue of Microorganisms (GCM) 10K type strain sequencing project: providing services to taxonomists for standard genome sequencing and annotation.</title>
        <authorList>
            <consortium name="The Broad Institute Genomics Platform"/>
            <consortium name="The Broad Institute Genome Sequencing Center for Infectious Disease"/>
            <person name="Wu L."/>
            <person name="Ma J."/>
        </authorList>
    </citation>
    <scope>NUCLEOTIDE SEQUENCE [LARGE SCALE GENOMIC DNA]</scope>
    <source>
        <strain evidence="3 4">JCM 9383</strain>
    </source>
</reference>
<organism evidence="3 4">
    <name type="scientific">Saccharopolyspora taberi</name>
    <dbReference type="NCBI Taxonomy" id="60895"/>
    <lineage>
        <taxon>Bacteria</taxon>
        <taxon>Bacillati</taxon>
        <taxon>Actinomycetota</taxon>
        <taxon>Actinomycetes</taxon>
        <taxon>Pseudonocardiales</taxon>
        <taxon>Pseudonocardiaceae</taxon>
        <taxon>Saccharopolyspora</taxon>
    </lineage>
</organism>
<keyword evidence="1" id="KW-0812">Transmembrane</keyword>
<feature type="transmembrane region" description="Helical" evidence="1">
    <location>
        <begin position="30"/>
        <end position="47"/>
    </location>
</feature>
<dbReference type="CDD" id="cd01949">
    <property type="entry name" value="GGDEF"/>
    <property type="match status" value="1"/>
</dbReference>
<dbReference type="Proteomes" id="UP001500979">
    <property type="component" value="Unassembled WGS sequence"/>
</dbReference>
<feature type="transmembrane region" description="Helical" evidence="1">
    <location>
        <begin position="197"/>
        <end position="218"/>
    </location>
</feature>
<evidence type="ECO:0000313" key="3">
    <source>
        <dbReference type="EMBL" id="GAA2796055.1"/>
    </source>
</evidence>
<dbReference type="InterPro" id="IPR029787">
    <property type="entry name" value="Nucleotide_cyclase"/>
</dbReference>
<dbReference type="InterPro" id="IPR000160">
    <property type="entry name" value="GGDEF_dom"/>
</dbReference>
<dbReference type="SMART" id="SM00267">
    <property type="entry name" value="GGDEF"/>
    <property type="match status" value="1"/>
</dbReference>
<feature type="transmembrane region" description="Helical" evidence="1">
    <location>
        <begin position="59"/>
        <end position="77"/>
    </location>
</feature>
<gene>
    <name evidence="3" type="ORF">GCM10010470_33970</name>
</gene>
<dbReference type="Gene3D" id="3.30.70.270">
    <property type="match status" value="1"/>
</dbReference>
<comment type="caution">
    <text evidence="3">The sequence shown here is derived from an EMBL/GenBank/DDBJ whole genome shotgun (WGS) entry which is preliminary data.</text>
</comment>
<dbReference type="NCBIfam" id="TIGR00254">
    <property type="entry name" value="GGDEF"/>
    <property type="match status" value="1"/>
</dbReference>
<dbReference type="InterPro" id="IPR043128">
    <property type="entry name" value="Rev_trsase/Diguanyl_cyclase"/>
</dbReference>
<keyword evidence="1" id="KW-0472">Membrane</keyword>
<evidence type="ECO:0000256" key="1">
    <source>
        <dbReference type="SAM" id="Phobius"/>
    </source>
</evidence>
<dbReference type="PROSITE" id="PS50887">
    <property type="entry name" value="GGDEF"/>
    <property type="match status" value="1"/>
</dbReference>
<sequence>MVAFALLAVEIGVVASGVLGSSGSIALNKTWEVLFSVVALVTWIRSAARHRGPDGRWRWWMSAAMACFVIGLVAWAVGQTFTEVPPPTATLSAAGFLLTPVLALLALVVHAYGREPGPPSPLGRPSNRAVQALDLVIIAGSVLMFVSVTLGERLSRSWGGSGPVLTVLLAHPLAYLLLVAGTVVLARLRSSARDLPVVFVVFGAVAYMVSSTAFGHYVDLREANFPPVLEAGFTACPVLFLLAALAPGTSEPERDLDPRLRPTARDLVQLAVPYLPLIATTLFVGVGLLAGITLTWWQDLLFVALMALIILRQLVTLLDNNRLLRRAEHEALHDPLTGLANRTLFLHWLERSLADRREPLVLAFCDLDDFKEVNDNFGHAIGDLVLTGTARRLERSLSGDGLVARLGGDEFAVVLHDVREPIEDVGQRLLAALREPHPVNGRPLSVGASVGITSLTPDEPVDCTDTLLRWADSAMYTAKRRGKNTLAHALEPQEERSR</sequence>
<keyword evidence="1" id="KW-1133">Transmembrane helix</keyword>